<dbReference type="EMBL" id="CP063356">
    <property type="protein sequence ID" value="QOY38051.1"/>
    <property type="molecule type" value="Genomic_DNA"/>
</dbReference>
<proteinExistence type="predicted"/>
<protein>
    <recommendedName>
        <fullName evidence="4">Transcriptional regulator</fullName>
    </recommendedName>
</protein>
<evidence type="ECO:0000256" key="1">
    <source>
        <dbReference type="SAM" id="Coils"/>
    </source>
</evidence>
<evidence type="ECO:0008006" key="4">
    <source>
        <dbReference type="Google" id="ProtNLM"/>
    </source>
</evidence>
<organism evidence="2 3">
    <name type="scientific">Anaerobacillus isosaccharinicus</name>
    <dbReference type="NCBI Taxonomy" id="1532552"/>
    <lineage>
        <taxon>Bacteria</taxon>
        <taxon>Bacillati</taxon>
        <taxon>Bacillota</taxon>
        <taxon>Bacilli</taxon>
        <taxon>Bacillales</taxon>
        <taxon>Bacillaceae</taxon>
        <taxon>Anaerobacillus</taxon>
    </lineage>
</organism>
<evidence type="ECO:0000313" key="2">
    <source>
        <dbReference type="EMBL" id="QOY38051.1"/>
    </source>
</evidence>
<keyword evidence="1" id="KW-0175">Coiled coil</keyword>
<dbReference type="KEGG" id="aia:AWH56_011080"/>
<sequence>MNKHRFKFFSDEEVLTIYKCIKDFLLYNDEQEHEELEILLERLEEEIKNRNLRN</sequence>
<dbReference type="Proteomes" id="UP000180175">
    <property type="component" value="Chromosome"/>
</dbReference>
<name>A0A7S7LBW2_9BACI</name>
<dbReference type="AlphaFoldDB" id="A0A7S7LBW2"/>
<evidence type="ECO:0000313" key="3">
    <source>
        <dbReference type="Proteomes" id="UP000180175"/>
    </source>
</evidence>
<reference evidence="2 3" key="1">
    <citation type="journal article" date="2017" name="Genome Announc.">
        <title>Draft Genome Sequences of Four Alkaliphilic Bacteria Belonging to the Anaerobacillus Genus.</title>
        <authorList>
            <person name="Bassil N.M."/>
            <person name="Lloyd J.R."/>
        </authorList>
    </citation>
    <scope>NUCLEOTIDE SEQUENCE [LARGE SCALE GENOMIC DNA]</scope>
    <source>
        <strain evidence="2 3">NB2006</strain>
    </source>
</reference>
<feature type="coiled-coil region" evidence="1">
    <location>
        <begin position="26"/>
        <end position="53"/>
    </location>
</feature>
<dbReference type="RefSeq" id="WP_159432442.1">
    <property type="nucleotide sequence ID" value="NZ_CP063356.2"/>
</dbReference>
<reference evidence="2 3" key="2">
    <citation type="journal article" date="2019" name="Int. J. Syst. Evol. Microbiol.">
        <title>Anaerobacillus isosaccharinicus sp. nov., an alkaliphilic bacterium which degrades isosaccharinic acid.</title>
        <authorList>
            <person name="Bassil N.M."/>
            <person name="Lloyd J.R."/>
        </authorList>
    </citation>
    <scope>NUCLEOTIDE SEQUENCE [LARGE SCALE GENOMIC DNA]</scope>
    <source>
        <strain evidence="2 3">NB2006</strain>
    </source>
</reference>
<accession>A0A7S7LBW2</accession>
<gene>
    <name evidence="2" type="ORF">AWH56_011080</name>
</gene>
<keyword evidence="3" id="KW-1185">Reference proteome</keyword>